<dbReference type="STRING" id="48698.ENSPFOP00000028764"/>
<organism evidence="3 4">
    <name type="scientific">Poecilia formosa</name>
    <name type="common">Amazon molly</name>
    <name type="synonym">Limia formosa</name>
    <dbReference type="NCBI Taxonomy" id="48698"/>
    <lineage>
        <taxon>Eukaryota</taxon>
        <taxon>Metazoa</taxon>
        <taxon>Chordata</taxon>
        <taxon>Craniata</taxon>
        <taxon>Vertebrata</taxon>
        <taxon>Euteleostomi</taxon>
        <taxon>Actinopterygii</taxon>
        <taxon>Neopterygii</taxon>
        <taxon>Teleostei</taxon>
        <taxon>Neoteleostei</taxon>
        <taxon>Acanthomorphata</taxon>
        <taxon>Ovalentaria</taxon>
        <taxon>Atherinomorphae</taxon>
        <taxon>Cyprinodontiformes</taxon>
        <taxon>Poeciliidae</taxon>
        <taxon>Poeciliinae</taxon>
        <taxon>Poecilia</taxon>
    </lineage>
</organism>
<evidence type="ECO:0000256" key="1">
    <source>
        <dbReference type="SAM" id="MobiDB-lite"/>
    </source>
</evidence>
<dbReference type="Gene3D" id="1.20.930.20">
    <property type="entry name" value="Adaptor protein Cbl, N-terminal domain"/>
    <property type="match status" value="1"/>
</dbReference>
<dbReference type="InterPro" id="IPR054000">
    <property type="entry name" value="MLKL_N"/>
</dbReference>
<dbReference type="OrthoDB" id="8446413at2759"/>
<feature type="compositionally biased region" description="Pro residues" evidence="1">
    <location>
        <begin position="271"/>
        <end position="290"/>
    </location>
</feature>
<dbReference type="Proteomes" id="UP000028760">
    <property type="component" value="Unassembled WGS sequence"/>
</dbReference>
<reference evidence="3" key="3">
    <citation type="submission" date="2025-09" db="UniProtKB">
        <authorList>
            <consortium name="Ensembl"/>
        </authorList>
    </citation>
    <scope>IDENTIFICATION</scope>
</reference>
<accession>A0A096MBH3</accession>
<feature type="region of interest" description="Disordered" evidence="1">
    <location>
        <begin position="131"/>
        <end position="310"/>
    </location>
</feature>
<dbReference type="CDD" id="cd21037">
    <property type="entry name" value="MLKL_NTD"/>
    <property type="match status" value="1"/>
</dbReference>
<name>A0A096MBH3_POEFO</name>
<dbReference type="PRINTS" id="PR01217">
    <property type="entry name" value="PRICHEXTENSN"/>
</dbReference>
<evidence type="ECO:0000313" key="4">
    <source>
        <dbReference type="Proteomes" id="UP000028760"/>
    </source>
</evidence>
<evidence type="ECO:0000313" key="3">
    <source>
        <dbReference type="Ensembl" id="ENSPFOP00000028764.1"/>
    </source>
</evidence>
<sequence>MDTLERIFGLCTAIYHRADNAKANKNRCQRIAQRVRTLERLAKAIKEKGHGQISSTVQQALDELCITLVSAEQLMTKFHKSNSIEGFIKAGSNEDKFSKMNDKLDDNFQVLSGALQIEQRDMLISLCSSKESVNEGNGPAQTSPLPFPMPEPWHATSVFSPVGQPHPAVPISPPSPPFSPTAPYPLQTPQFRHTAPYPLQAPQFRTTAPLPPETQQFRPPAPLPPQTQQFRPPVPLPPQTQQYRSPIPLPPQTPQFRPPTPLPPQTSQFRPPAPLPSQTPQFRPPIPLPPQTQQYKPPTPLPPQTPQFRPPAPLPFPTPSFIPTTPTVPPAIQRSNPTTAVPAPRIHPPMSGYISTVPHLFPASVPAQLLNPGNVASMSGSTVMNITVQNTTVVTHYPVNNLGFQ</sequence>
<feature type="domain" description="Mixed lineage kinase" evidence="2">
    <location>
        <begin position="4"/>
        <end position="130"/>
    </location>
</feature>
<dbReference type="GeneID" id="103137593"/>
<dbReference type="Ensembl" id="ENSPFOT00000027957.1">
    <property type="protein sequence ID" value="ENSPFOP00000028764.1"/>
    <property type="gene ID" value="ENSPFOG00000021783.1"/>
</dbReference>
<protein>
    <submittedName>
        <fullName evidence="3">Vegetative cell wall protein gp1-like</fullName>
    </submittedName>
</protein>
<feature type="compositionally biased region" description="Pro residues" evidence="1">
    <location>
        <begin position="297"/>
        <end position="310"/>
    </location>
</feature>
<dbReference type="InterPro" id="IPR059179">
    <property type="entry name" value="MLKL-like_MCAfunc"/>
</dbReference>
<reference evidence="4" key="1">
    <citation type="submission" date="2013-10" db="EMBL/GenBank/DDBJ databases">
        <authorList>
            <person name="Schartl M."/>
            <person name="Warren W."/>
        </authorList>
    </citation>
    <scope>NUCLEOTIDE SEQUENCE [LARGE SCALE GENOMIC DNA]</scope>
    <source>
        <strain evidence="4">female</strain>
    </source>
</reference>
<dbReference type="GeneTree" id="ENSGT00990000204976"/>
<evidence type="ECO:0000259" key="2">
    <source>
        <dbReference type="Pfam" id="PF22215"/>
    </source>
</evidence>
<keyword evidence="4" id="KW-1185">Reference proteome</keyword>
<feature type="compositionally biased region" description="Pro residues" evidence="1">
    <location>
        <begin position="167"/>
        <end position="183"/>
    </location>
</feature>
<dbReference type="RefSeq" id="XP_007551463.1">
    <property type="nucleotide sequence ID" value="XM_007551401.2"/>
</dbReference>
<reference evidence="3" key="2">
    <citation type="submission" date="2025-08" db="UniProtKB">
        <authorList>
            <consortium name="Ensembl"/>
        </authorList>
    </citation>
    <scope>IDENTIFICATION</scope>
</reference>
<dbReference type="Pfam" id="PF22215">
    <property type="entry name" value="MLKL_N"/>
    <property type="match status" value="1"/>
</dbReference>
<dbReference type="EMBL" id="AYCK01004431">
    <property type="status" value="NOT_ANNOTATED_CDS"/>
    <property type="molecule type" value="Genomic_DNA"/>
</dbReference>
<feature type="compositionally biased region" description="Pro residues" evidence="1">
    <location>
        <begin position="247"/>
        <end position="264"/>
    </location>
</feature>
<dbReference type="GO" id="GO:0007166">
    <property type="term" value="P:cell surface receptor signaling pathway"/>
    <property type="evidence" value="ECO:0007669"/>
    <property type="project" value="InterPro"/>
</dbReference>
<dbReference type="KEGG" id="pfor:103137593"/>
<dbReference type="OMA" id="PWHATSV"/>
<dbReference type="InterPro" id="IPR036537">
    <property type="entry name" value="Adaptor_Cbl_N_dom_sf"/>
</dbReference>
<dbReference type="AlphaFoldDB" id="A0A096MBH3"/>
<feature type="compositionally biased region" description="Polar residues" evidence="1">
    <location>
        <begin position="131"/>
        <end position="144"/>
    </location>
</feature>
<proteinExistence type="predicted"/>